<dbReference type="EMBL" id="LR215043">
    <property type="protein sequence ID" value="VEU78080.1"/>
    <property type="molecule type" value="Genomic_DNA"/>
</dbReference>
<evidence type="ECO:0000313" key="2">
    <source>
        <dbReference type="Proteomes" id="UP000290876"/>
    </source>
</evidence>
<proteinExistence type="predicted"/>
<dbReference type="Proteomes" id="UP000290876">
    <property type="component" value="Chromosome"/>
</dbReference>
<gene>
    <name evidence="1" type="ORF">NCTC10184_00300</name>
</gene>
<sequence>MLFNEEFRNAAIVFNENVFGFADYDATFHPFELYKQMNLSVFEYLFENNKDIFKLVNVENSDVFQFDSFKPTKLLNNSLAIGQLNIKKGDEIFPWFSINFTPHKHLFSGYITKNELGLLNNLKNDNYFSYYNLNVEETATGEKTVIYPNGIDANEFFETNFNDIASFIISKNINNLLLWDNSKMENTTAEYVLFNKNSFEKKLSLLFSQFVLLYWIKNNKTNSLIKGVRVKIVDPKEKGIPQKLGSVLIQVDFYDNNNESLLNQENKDKLFWITGFKGANMRMIWNKQAELKQEQNFSEYNSQPFKDKTLPYVIYYSSNDENRE</sequence>
<reference evidence="1 2" key="1">
    <citation type="submission" date="2019-01" db="EMBL/GenBank/DDBJ databases">
        <authorList>
            <consortium name="Pathogen Informatics"/>
        </authorList>
    </citation>
    <scope>NUCLEOTIDE SEQUENCE [LARGE SCALE GENOMIC DNA]</scope>
    <source>
        <strain evidence="1 2">NCTC10184</strain>
    </source>
</reference>
<name>A0A449BA58_9BACT</name>
<dbReference type="AlphaFoldDB" id="A0A449BA58"/>
<evidence type="ECO:0000313" key="1">
    <source>
        <dbReference type="EMBL" id="VEU78080.1"/>
    </source>
</evidence>
<accession>A0A449BA58</accession>
<dbReference type="KEGG" id="mcob:NCTC10184_00300"/>
<dbReference type="OrthoDB" id="393896at2"/>
<organism evidence="1 2">
    <name type="scientific">Mycoplasmopsis columbinasalis</name>
    <dbReference type="NCBI Taxonomy" id="114880"/>
    <lineage>
        <taxon>Bacteria</taxon>
        <taxon>Bacillati</taxon>
        <taxon>Mycoplasmatota</taxon>
        <taxon>Mycoplasmoidales</taxon>
        <taxon>Metamycoplasmataceae</taxon>
        <taxon>Mycoplasmopsis</taxon>
    </lineage>
</organism>
<dbReference type="RefSeq" id="WP_129622930.1">
    <property type="nucleotide sequence ID" value="NZ_LR215043.1"/>
</dbReference>
<keyword evidence="2" id="KW-1185">Reference proteome</keyword>
<protein>
    <submittedName>
        <fullName evidence="1">Uncharacterized protein</fullName>
    </submittedName>
</protein>
<dbReference type="NCBIfam" id="NF045963">
    <property type="entry name" value="MAG3240_fam"/>
    <property type="match status" value="1"/>
</dbReference>